<comment type="similarity">
    <text evidence="1">Belongs to the 1-acyl-sn-glycerol-3-phosphate acyltransferase family.</text>
</comment>
<feature type="domain" description="Phospholipid/glycerol acyltransferase" evidence="4">
    <location>
        <begin position="55"/>
        <end position="177"/>
    </location>
</feature>
<evidence type="ECO:0000256" key="1">
    <source>
        <dbReference type="ARBA" id="ARBA00008655"/>
    </source>
</evidence>
<evidence type="ECO:0000256" key="2">
    <source>
        <dbReference type="ARBA" id="ARBA00022679"/>
    </source>
</evidence>
<organism evidence="5 6">
    <name type="scientific">Tribonema minus</name>
    <dbReference type="NCBI Taxonomy" id="303371"/>
    <lineage>
        <taxon>Eukaryota</taxon>
        <taxon>Sar</taxon>
        <taxon>Stramenopiles</taxon>
        <taxon>Ochrophyta</taxon>
        <taxon>PX clade</taxon>
        <taxon>Xanthophyceae</taxon>
        <taxon>Tribonematales</taxon>
        <taxon>Tribonemataceae</taxon>
        <taxon>Tribonema</taxon>
    </lineage>
</organism>
<evidence type="ECO:0000313" key="5">
    <source>
        <dbReference type="EMBL" id="KAG5192570.1"/>
    </source>
</evidence>
<dbReference type="PANTHER" id="PTHR10983">
    <property type="entry name" value="1-ACYLGLYCEROL-3-PHOSPHATE ACYLTRANSFERASE-RELATED"/>
    <property type="match status" value="1"/>
</dbReference>
<dbReference type="CDD" id="cd07990">
    <property type="entry name" value="LPLAT_LCLAT1-like"/>
    <property type="match status" value="1"/>
</dbReference>
<protein>
    <submittedName>
        <fullName evidence="5">Acyltransferase-domain-containing protein</fullName>
    </submittedName>
</protein>
<dbReference type="AlphaFoldDB" id="A0A835ZF56"/>
<comment type="caution">
    <text evidence="5">The sequence shown here is derived from an EMBL/GenBank/DDBJ whole genome shotgun (WGS) entry which is preliminary data.</text>
</comment>
<dbReference type="SMART" id="SM00563">
    <property type="entry name" value="PlsC"/>
    <property type="match status" value="1"/>
</dbReference>
<dbReference type="GO" id="GO:0016746">
    <property type="term" value="F:acyltransferase activity"/>
    <property type="evidence" value="ECO:0007669"/>
    <property type="project" value="UniProtKB-KW"/>
</dbReference>
<dbReference type="Proteomes" id="UP000664859">
    <property type="component" value="Unassembled WGS sequence"/>
</dbReference>
<dbReference type="Pfam" id="PF01553">
    <property type="entry name" value="Acyltransferase"/>
    <property type="match status" value="1"/>
</dbReference>
<evidence type="ECO:0000259" key="4">
    <source>
        <dbReference type="SMART" id="SM00563"/>
    </source>
</evidence>
<evidence type="ECO:0000256" key="3">
    <source>
        <dbReference type="ARBA" id="ARBA00023315"/>
    </source>
</evidence>
<sequence>MLLITCWVVYLVSPKLKRKLNSQYAQLLFVRGISYVLPPVEMVVTGDEFCDGSQAIVIANHQVDADWWYPWCLLRAYGQDAYAKFILKADLGRMPLVGWGLKGLDFIMLRRDWQVDQKHLMQQLQVFVHDDTPLRLVIFPEGTTMNTTSLEKSTAFAQKQGRPELKRLLLPRTTGFAACLDCLKDVPSGTVYDLTIAYEGYSGEVPTWEMGYERARDVTLPSMAKLMAAQRCGRAHIHVAAHEMSAVAAAGGAEAWLDAAWARKDALLETFIKERRFPGEARVVRVSQDARVFFTAALALPAAFVWAAVKVGGACAHALAVAQFGKRDA</sequence>
<gene>
    <name evidence="5" type="ORF">JKP88DRAFT_351868</name>
</gene>
<dbReference type="GO" id="GO:0012505">
    <property type="term" value="C:endomembrane system"/>
    <property type="evidence" value="ECO:0007669"/>
    <property type="project" value="TreeGrafter"/>
</dbReference>
<proteinExistence type="inferred from homology"/>
<reference evidence="5" key="1">
    <citation type="submission" date="2021-02" db="EMBL/GenBank/DDBJ databases">
        <title>First Annotated Genome of the Yellow-green Alga Tribonema minus.</title>
        <authorList>
            <person name="Mahan K.M."/>
        </authorList>
    </citation>
    <scope>NUCLEOTIDE SEQUENCE</scope>
    <source>
        <strain evidence="5">UTEX B ZZ1240</strain>
    </source>
</reference>
<dbReference type="OrthoDB" id="189226at2759"/>
<keyword evidence="2 5" id="KW-0808">Transferase</keyword>
<name>A0A835ZF56_9STRA</name>
<dbReference type="SUPFAM" id="SSF69593">
    <property type="entry name" value="Glycerol-3-phosphate (1)-acyltransferase"/>
    <property type="match status" value="1"/>
</dbReference>
<dbReference type="PANTHER" id="PTHR10983:SF16">
    <property type="entry name" value="LYSOCARDIOLIPIN ACYLTRANSFERASE 1"/>
    <property type="match status" value="1"/>
</dbReference>
<keyword evidence="6" id="KW-1185">Reference proteome</keyword>
<evidence type="ECO:0000313" key="6">
    <source>
        <dbReference type="Proteomes" id="UP000664859"/>
    </source>
</evidence>
<dbReference type="InterPro" id="IPR032098">
    <property type="entry name" value="Acyltransf_C"/>
</dbReference>
<dbReference type="Pfam" id="PF16076">
    <property type="entry name" value="Acyltransf_C"/>
    <property type="match status" value="1"/>
</dbReference>
<dbReference type="InterPro" id="IPR002123">
    <property type="entry name" value="Plipid/glycerol_acylTrfase"/>
</dbReference>
<keyword evidence="3 5" id="KW-0012">Acyltransferase</keyword>
<dbReference type="EMBL" id="JAFCMP010000004">
    <property type="protein sequence ID" value="KAG5192570.1"/>
    <property type="molecule type" value="Genomic_DNA"/>
</dbReference>
<accession>A0A835ZF56</accession>